<protein>
    <submittedName>
        <fullName evidence="2">DNA-binding transcriptional regulator, MarR family</fullName>
    </submittedName>
</protein>
<gene>
    <name evidence="2" type="ORF">SAMN03097708_00876</name>
</gene>
<dbReference type="STRING" id="415747.SAMN03097708_00876"/>
<keyword evidence="2" id="KW-0238">DNA-binding</keyword>
<reference evidence="2 3" key="1">
    <citation type="submission" date="2016-10" db="EMBL/GenBank/DDBJ databases">
        <authorList>
            <person name="de Groot N.N."/>
        </authorList>
    </citation>
    <scope>NUCLEOTIDE SEQUENCE [LARGE SCALE GENOMIC DNA]</scope>
    <source>
        <strain evidence="2 3">HLD2</strain>
    </source>
</reference>
<dbReference type="PANTHER" id="PTHR33164">
    <property type="entry name" value="TRANSCRIPTIONAL REGULATOR, MARR FAMILY"/>
    <property type="match status" value="1"/>
</dbReference>
<dbReference type="SMART" id="SM00347">
    <property type="entry name" value="HTH_MARR"/>
    <property type="match status" value="1"/>
</dbReference>
<evidence type="ECO:0000313" key="2">
    <source>
        <dbReference type="EMBL" id="SCZ53147.1"/>
    </source>
</evidence>
<dbReference type="GO" id="GO:0003700">
    <property type="term" value="F:DNA-binding transcription factor activity"/>
    <property type="evidence" value="ECO:0007669"/>
    <property type="project" value="InterPro"/>
</dbReference>
<dbReference type="PANTHER" id="PTHR33164:SF43">
    <property type="entry name" value="HTH-TYPE TRANSCRIPTIONAL REPRESSOR YETL"/>
    <property type="match status" value="1"/>
</dbReference>
<dbReference type="InterPro" id="IPR000835">
    <property type="entry name" value="HTH_MarR-typ"/>
</dbReference>
<dbReference type="OrthoDB" id="8594189at2"/>
<dbReference type="EMBL" id="FMWD01000002">
    <property type="protein sequence ID" value="SCZ53147.1"/>
    <property type="molecule type" value="Genomic_DNA"/>
</dbReference>
<dbReference type="GO" id="GO:0006950">
    <property type="term" value="P:response to stress"/>
    <property type="evidence" value="ECO:0007669"/>
    <property type="project" value="TreeGrafter"/>
</dbReference>
<proteinExistence type="predicted"/>
<dbReference type="Proteomes" id="UP000199648">
    <property type="component" value="Unassembled WGS sequence"/>
</dbReference>
<dbReference type="InterPro" id="IPR036388">
    <property type="entry name" value="WH-like_DNA-bd_sf"/>
</dbReference>
<dbReference type="Gene3D" id="1.10.10.10">
    <property type="entry name" value="Winged helix-like DNA-binding domain superfamily/Winged helix DNA-binding domain"/>
    <property type="match status" value="1"/>
</dbReference>
<accession>A0A1G5PUQ9</accession>
<evidence type="ECO:0000313" key="3">
    <source>
        <dbReference type="Proteomes" id="UP000199648"/>
    </source>
</evidence>
<dbReference type="SUPFAM" id="SSF46785">
    <property type="entry name" value="Winged helix' DNA-binding domain"/>
    <property type="match status" value="1"/>
</dbReference>
<dbReference type="GO" id="GO:0003677">
    <property type="term" value="F:DNA binding"/>
    <property type="evidence" value="ECO:0007669"/>
    <property type="project" value="UniProtKB-KW"/>
</dbReference>
<dbReference type="RefSeq" id="WP_092992987.1">
    <property type="nucleotide sequence ID" value="NZ_FMWD01000002.1"/>
</dbReference>
<dbReference type="InterPro" id="IPR036390">
    <property type="entry name" value="WH_DNA-bd_sf"/>
</dbReference>
<dbReference type="AlphaFoldDB" id="A0A1G5PUQ9"/>
<name>A0A1G5PUQ9_9GAMM</name>
<sequence length="142" mass="16543">MENPHGEAVHDGSLGKHDFERLSHFRYRLRCFLRQSEDLCREHGLTPLQYQLLLHLKGFSGREWATVGELAERLQAKHHGTVALIDRCQQAGLVERRPGRRDGRKIEIHLLPKGDRVVTEVAQLHQPELRLLQEELHWPGWV</sequence>
<dbReference type="InterPro" id="IPR039422">
    <property type="entry name" value="MarR/SlyA-like"/>
</dbReference>
<keyword evidence="3" id="KW-1185">Reference proteome</keyword>
<dbReference type="Pfam" id="PF12802">
    <property type="entry name" value="MarR_2"/>
    <property type="match status" value="1"/>
</dbReference>
<organism evidence="2 3">
    <name type="scientific">Thiohalomonas denitrificans</name>
    <dbReference type="NCBI Taxonomy" id="415747"/>
    <lineage>
        <taxon>Bacteria</taxon>
        <taxon>Pseudomonadati</taxon>
        <taxon>Pseudomonadota</taxon>
        <taxon>Gammaproteobacteria</taxon>
        <taxon>Thiohalomonadales</taxon>
        <taxon>Thiohalomonadaceae</taxon>
        <taxon>Thiohalomonas</taxon>
    </lineage>
</organism>
<dbReference type="PROSITE" id="PS50995">
    <property type="entry name" value="HTH_MARR_2"/>
    <property type="match status" value="1"/>
</dbReference>
<feature type="domain" description="HTH marR-type" evidence="1">
    <location>
        <begin position="15"/>
        <end position="142"/>
    </location>
</feature>
<evidence type="ECO:0000259" key="1">
    <source>
        <dbReference type="PROSITE" id="PS50995"/>
    </source>
</evidence>